<feature type="compositionally biased region" description="Pro residues" evidence="1">
    <location>
        <begin position="131"/>
        <end position="144"/>
    </location>
</feature>
<reference evidence="2 3" key="1">
    <citation type="submission" date="2017-06" db="EMBL/GenBank/DDBJ databases">
        <title>Comparative genomic analysis of Ambrosia Fusariam Clade fungi.</title>
        <authorList>
            <person name="Stajich J.E."/>
            <person name="Carrillo J."/>
            <person name="Kijimoto T."/>
            <person name="Eskalen A."/>
            <person name="O'Donnell K."/>
            <person name="Kasson M."/>
        </authorList>
    </citation>
    <scope>NUCLEOTIDE SEQUENCE [LARGE SCALE GENOMIC DNA]</scope>
    <source>
        <strain evidence="2">UCR3666</strain>
    </source>
</reference>
<name>A0A3M2SIG9_9HYPO</name>
<feature type="region of interest" description="Disordered" evidence="1">
    <location>
        <begin position="123"/>
        <end position="150"/>
    </location>
</feature>
<dbReference type="OrthoDB" id="5106086at2759"/>
<feature type="region of interest" description="Disordered" evidence="1">
    <location>
        <begin position="1"/>
        <end position="111"/>
    </location>
</feature>
<feature type="compositionally biased region" description="Polar residues" evidence="1">
    <location>
        <begin position="76"/>
        <end position="96"/>
    </location>
</feature>
<dbReference type="CDD" id="cd06503">
    <property type="entry name" value="ATP-synt_Fo_b"/>
    <property type="match status" value="1"/>
</dbReference>
<protein>
    <submittedName>
        <fullName evidence="2">Uncharacterized protein</fullName>
    </submittedName>
</protein>
<dbReference type="AlphaFoldDB" id="A0A3M2SIG9"/>
<evidence type="ECO:0000313" key="3">
    <source>
        <dbReference type="Proteomes" id="UP000277212"/>
    </source>
</evidence>
<feature type="region of interest" description="Disordered" evidence="1">
    <location>
        <begin position="469"/>
        <end position="547"/>
    </location>
</feature>
<dbReference type="Proteomes" id="UP000277212">
    <property type="component" value="Unassembled WGS sequence"/>
</dbReference>
<evidence type="ECO:0000313" key="2">
    <source>
        <dbReference type="EMBL" id="RMJ17347.1"/>
    </source>
</evidence>
<sequence length="547" mass="60987">MDSQAAGWTTNSLGGQPLVPNNGMPHPSGPDWHRGNTRPYQPSYESQGHASDASTTYMGYPSNSVQYPTGPDMQSMGPSGTSSGAQQGFSLHQLPNPNGYDAQQYPRPTQFNPWVMRGYQTVAGTTQMHHTPPPPPPTTPPLRPRTPKDDPEKIRLEAEIATFKAMLEKQKEAEKQREVEAKIRKEAEEAFHERMEEMRIVQEEAKKEIEIARSQAEQAAKNRMRAEQDSEEERSKRMKEFAEKLERDVRAKVELEKIAEMAERKAKAKQNEDLERLVKLKMLKSMDEIVVLAKKRVLHDVATGRDMCVGATEEQDWLMERRGETEGENNLSPDDDLTEKSNTSVTHSTIPLRHAKATTLRSVPSASVRRQDIPPTGSWAGPPLAVPDAPVLGDASDDGGTLGRAGTDILDPSESGRGSQAHHRQQGIYKGQRHRDMYQNDGTQQNEALVDQIADAVVARLMQSPYKEALIRHPPQRGQYYHQPLRPTTKPFDATSYRYPKDGVPDCEDAAGRFHKGGPPSESSRRSVRPPKPAHLRGRSIKGSDGL</sequence>
<proteinExistence type="predicted"/>
<accession>A0A3M2SIG9</accession>
<evidence type="ECO:0000256" key="1">
    <source>
        <dbReference type="SAM" id="MobiDB-lite"/>
    </source>
</evidence>
<comment type="caution">
    <text evidence="2">The sequence shown here is derived from an EMBL/GenBank/DDBJ whole genome shotgun (WGS) entry which is preliminary data.</text>
</comment>
<keyword evidence="3" id="KW-1185">Reference proteome</keyword>
<feature type="region of interest" description="Disordered" evidence="1">
    <location>
        <begin position="214"/>
        <end position="239"/>
    </location>
</feature>
<feature type="compositionally biased region" description="Polar residues" evidence="1">
    <location>
        <begin position="38"/>
        <end position="67"/>
    </location>
</feature>
<feature type="compositionally biased region" description="Polar residues" evidence="1">
    <location>
        <begin position="1"/>
        <end position="14"/>
    </location>
</feature>
<gene>
    <name evidence="2" type="ORF">CDV36_003010</name>
</gene>
<dbReference type="EMBL" id="NKUJ01000034">
    <property type="protein sequence ID" value="RMJ17347.1"/>
    <property type="molecule type" value="Genomic_DNA"/>
</dbReference>
<feature type="region of interest" description="Disordered" evidence="1">
    <location>
        <begin position="322"/>
        <end position="433"/>
    </location>
</feature>
<feature type="compositionally biased region" description="Basic and acidic residues" evidence="1">
    <location>
        <begin position="224"/>
        <end position="239"/>
    </location>
</feature>
<dbReference type="STRING" id="2010991.A0A3M2SIG9"/>
<organism evidence="2 3">
    <name type="scientific">Fusarium kuroshium</name>
    <dbReference type="NCBI Taxonomy" id="2010991"/>
    <lineage>
        <taxon>Eukaryota</taxon>
        <taxon>Fungi</taxon>
        <taxon>Dikarya</taxon>
        <taxon>Ascomycota</taxon>
        <taxon>Pezizomycotina</taxon>
        <taxon>Sordariomycetes</taxon>
        <taxon>Hypocreomycetidae</taxon>
        <taxon>Hypocreales</taxon>
        <taxon>Nectriaceae</taxon>
        <taxon>Fusarium</taxon>
        <taxon>Fusarium solani species complex</taxon>
    </lineage>
</organism>
<feature type="compositionally biased region" description="Polar residues" evidence="1">
    <location>
        <begin position="340"/>
        <end position="349"/>
    </location>
</feature>
<feature type="compositionally biased region" description="Basic residues" evidence="1">
    <location>
        <begin position="526"/>
        <end position="540"/>
    </location>
</feature>